<organism evidence="1 2">
    <name type="scientific">Wickerhamomyces mucosus</name>
    <dbReference type="NCBI Taxonomy" id="1378264"/>
    <lineage>
        <taxon>Eukaryota</taxon>
        <taxon>Fungi</taxon>
        <taxon>Dikarya</taxon>
        <taxon>Ascomycota</taxon>
        <taxon>Saccharomycotina</taxon>
        <taxon>Saccharomycetes</taxon>
        <taxon>Phaffomycetales</taxon>
        <taxon>Wickerhamomycetaceae</taxon>
        <taxon>Wickerhamomyces</taxon>
    </lineage>
</organism>
<comment type="caution">
    <text evidence="1">The sequence shown here is derived from an EMBL/GenBank/DDBJ whole genome shotgun (WGS) entry which is preliminary data.</text>
</comment>
<dbReference type="OrthoDB" id="3977609at2759"/>
<reference evidence="1" key="1">
    <citation type="journal article" date="2021" name="Open Biol.">
        <title>Shared evolutionary footprints suggest mitochondrial oxidative damage underlies multiple complex I losses in fungi.</title>
        <authorList>
            <person name="Schikora-Tamarit M.A."/>
            <person name="Marcet-Houben M."/>
            <person name="Nosek J."/>
            <person name="Gabaldon T."/>
        </authorList>
    </citation>
    <scope>NUCLEOTIDE SEQUENCE</scope>
    <source>
        <strain evidence="1">CBS6341</strain>
    </source>
</reference>
<dbReference type="AlphaFoldDB" id="A0A9P8TBA8"/>
<evidence type="ECO:0000313" key="2">
    <source>
        <dbReference type="Proteomes" id="UP000769528"/>
    </source>
</evidence>
<gene>
    <name evidence="1" type="ORF">WICMUC_004033</name>
</gene>
<dbReference type="Proteomes" id="UP000769528">
    <property type="component" value="Unassembled WGS sequence"/>
</dbReference>
<reference evidence="1" key="2">
    <citation type="submission" date="2021-01" db="EMBL/GenBank/DDBJ databases">
        <authorList>
            <person name="Schikora-Tamarit M.A."/>
        </authorList>
    </citation>
    <scope>NUCLEOTIDE SEQUENCE</scope>
    <source>
        <strain evidence="1">CBS6341</strain>
    </source>
</reference>
<accession>A0A9P8TBA8</accession>
<name>A0A9P8TBA8_9ASCO</name>
<proteinExistence type="predicted"/>
<dbReference type="EMBL" id="JAEUBF010001112">
    <property type="protein sequence ID" value="KAH3672811.1"/>
    <property type="molecule type" value="Genomic_DNA"/>
</dbReference>
<sequence length="376" mass="43847">MKPVNFSFLDSHKSSVLQIYKELLRHATHLRGIRTNNPNDRDAILHDIKSFFKTEKGQTSSKIVQDKLEIAYEVERMLAKAFYSLPIETRETYFKETRNLLVNNISAYKTSKPAGLKNTHGQRIKKDILNHQDLEQQHITNYVNRYIKEKQRVGALPKVIDSHILKEIIKPEALHARAQLDIRRVEKLLKKGPYLPRISWSASGVYLVRGPFKQNPIIGRLIGKKVKAEQELINIVNTYNNDKYLYLSEDKWEEAIKEQFKHSEAKNGERNISENKIVLTELVDTSPWSKTIEDLIKEKEGMISEAKVFYKNYAKEELPKVLKKMKDHSFKIHTNKLNQFESLSQESWDCTPFDEIMEKPTLRQLVKSYGFNSDSS</sequence>
<protein>
    <submittedName>
        <fullName evidence="1">Uncharacterized protein</fullName>
    </submittedName>
</protein>
<evidence type="ECO:0000313" key="1">
    <source>
        <dbReference type="EMBL" id="KAH3672811.1"/>
    </source>
</evidence>
<keyword evidence="2" id="KW-1185">Reference proteome</keyword>